<evidence type="ECO:0000313" key="2">
    <source>
        <dbReference type="EMBL" id="CAK7271551.1"/>
    </source>
</evidence>
<evidence type="ECO:0000256" key="1">
    <source>
        <dbReference type="SAM" id="Phobius"/>
    </source>
</evidence>
<sequence>MAVRYKRQNAGIFTLTRGVAALVLAATTLALLCKQSLHDRPGGALRPVHSIRGSGRRHTDWILEPRQTWTEFVSANLPAPGPLNSSSLSHGPGGPLADGPYTFYCGIFNTGMPSTIRQGAISLRFVNFTYTLAAGACQRVFCYDTSAVYICNDNLQAPGVTIAGSDIGWMVDRLSLLCCDPHHASSAQLFHPTAQWNTIIGYGNCRHDPAEPPSSFGTGNGGVNGNCIPGKSR</sequence>
<reference evidence="2 3" key="1">
    <citation type="submission" date="2024-01" db="EMBL/GenBank/DDBJ databases">
        <authorList>
            <person name="Allen C."/>
            <person name="Tagirdzhanova G."/>
        </authorList>
    </citation>
    <scope>NUCLEOTIDE SEQUENCE [LARGE SCALE GENOMIC DNA]</scope>
    <source>
        <strain evidence="2 3">CBS 119000</strain>
    </source>
</reference>
<accession>A0ABP0DTD2</accession>
<comment type="caution">
    <text evidence="2">The sequence shown here is derived from an EMBL/GenBank/DDBJ whole genome shotgun (WGS) entry which is preliminary data.</text>
</comment>
<dbReference type="EMBL" id="CAWUON010000074">
    <property type="protein sequence ID" value="CAK7271551.1"/>
    <property type="molecule type" value="Genomic_DNA"/>
</dbReference>
<name>A0ABP0DTD2_9PEZI</name>
<keyword evidence="1" id="KW-1133">Transmembrane helix</keyword>
<keyword evidence="1" id="KW-0812">Transmembrane</keyword>
<feature type="transmembrane region" description="Helical" evidence="1">
    <location>
        <begin position="12"/>
        <end position="32"/>
    </location>
</feature>
<protein>
    <submittedName>
        <fullName evidence="2">Uncharacterized protein</fullName>
    </submittedName>
</protein>
<gene>
    <name evidence="2" type="ORF">SEPCBS119000_004664</name>
</gene>
<proteinExistence type="predicted"/>
<keyword evidence="1" id="KW-0472">Membrane</keyword>
<dbReference type="Proteomes" id="UP001642502">
    <property type="component" value="Unassembled WGS sequence"/>
</dbReference>
<organism evidence="2 3">
    <name type="scientific">Sporothrix epigloea</name>
    <dbReference type="NCBI Taxonomy" id="1892477"/>
    <lineage>
        <taxon>Eukaryota</taxon>
        <taxon>Fungi</taxon>
        <taxon>Dikarya</taxon>
        <taxon>Ascomycota</taxon>
        <taxon>Pezizomycotina</taxon>
        <taxon>Sordariomycetes</taxon>
        <taxon>Sordariomycetidae</taxon>
        <taxon>Ophiostomatales</taxon>
        <taxon>Ophiostomataceae</taxon>
        <taxon>Sporothrix</taxon>
    </lineage>
</organism>
<evidence type="ECO:0000313" key="3">
    <source>
        <dbReference type="Proteomes" id="UP001642502"/>
    </source>
</evidence>
<keyword evidence="3" id="KW-1185">Reference proteome</keyword>